<evidence type="ECO:0000313" key="2">
    <source>
        <dbReference type="Proteomes" id="UP001234297"/>
    </source>
</evidence>
<name>A0ACC2K9I1_PERAE</name>
<organism evidence="1 2">
    <name type="scientific">Persea americana</name>
    <name type="common">Avocado</name>
    <dbReference type="NCBI Taxonomy" id="3435"/>
    <lineage>
        <taxon>Eukaryota</taxon>
        <taxon>Viridiplantae</taxon>
        <taxon>Streptophyta</taxon>
        <taxon>Embryophyta</taxon>
        <taxon>Tracheophyta</taxon>
        <taxon>Spermatophyta</taxon>
        <taxon>Magnoliopsida</taxon>
        <taxon>Magnoliidae</taxon>
        <taxon>Laurales</taxon>
        <taxon>Lauraceae</taxon>
        <taxon>Persea</taxon>
    </lineage>
</organism>
<proteinExistence type="predicted"/>
<protein>
    <submittedName>
        <fullName evidence="1">Uncharacterized protein</fullName>
    </submittedName>
</protein>
<accession>A0ACC2K9I1</accession>
<keyword evidence="2" id="KW-1185">Reference proteome</keyword>
<dbReference type="EMBL" id="CM056812">
    <property type="protein sequence ID" value="KAJ8617798.1"/>
    <property type="molecule type" value="Genomic_DNA"/>
</dbReference>
<sequence>MCRFEGGLPARAFLATAWSPPRTSTSSTYGASKFRSGSGLKAGRGSWSPPETSKSSIVSSSASSMGPPPPPSTLSMGPCVLGTICSADGILGNLLLPIWYVSSTRLQSNLLLAICSNHRQRHMDICQGGCILKHHLMALLILQCITRPPIKMSHKQEPSRSVLHDKFNQ</sequence>
<reference evidence="1 2" key="1">
    <citation type="journal article" date="2022" name="Hortic Res">
        <title>A haplotype resolved chromosomal level avocado genome allows analysis of novel avocado genes.</title>
        <authorList>
            <person name="Nath O."/>
            <person name="Fletcher S.J."/>
            <person name="Hayward A."/>
            <person name="Shaw L.M."/>
            <person name="Masouleh A.K."/>
            <person name="Furtado A."/>
            <person name="Henry R.J."/>
            <person name="Mitter N."/>
        </authorList>
    </citation>
    <scope>NUCLEOTIDE SEQUENCE [LARGE SCALE GENOMIC DNA]</scope>
    <source>
        <strain evidence="2">cv. Hass</strain>
    </source>
</reference>
<comment type="caution">
    <text evidence="1">The sequence shown here is derived from an EMBL/GenBank/DDBJ whole genome shotgun (WGS) entry which is preliminary data.</text>
</comment>
<dbReference type="Proteomes" id="UP001234297">
    <property type="component" value="Chromosome 4"/>
</dbReference>
<evidence type="ECO:0000313" key="1">
    <source>
        <dbReference type="EMBL" id="KAJ8617798.1"/>
    </source>
</evidence>
<gene>
    <name evidence="1" type="ORF">MRB53_013984</name>
</gene>